<dbReference type="InterPro" id="IPR010499">
    <property type="entry name" value="AraC_E-bd"/>
</dbReference>
<evidence type="ECO:0000256" key="2">
    <source>
        <dbReference type="ARBA" id="ARBA00023125"/>
    </source>
</evidence>
<evidence type="ECO:0000313" key="6">
    <source>
        <dbReference type="Proteomes" id="UP001634154"/>
    </source>
</evidence>
<name>A0ABW9K5E7_9FLAO</name>
<reference evidence="5 6" key="1">
    <citation type="submission" date="2024-12" db="EMBL/GenBank/DDBJ databases">
        <title>Draft genome sequence of Chryseobacterium kwangjuense AG447.</title>
        <authorList>
            <person name="Cheptsov V.S."/>
            <person name="Belov A."/>
            <person name="Zavarzina A.G."/>
        </authorList>
    </citation>
    <scope>NUCLEOTIDE SEQUENCE [LARGE SCALE GENOMIC DNA]</scope>
    <source>
        <strain evidence="5 6">AG447</strain>
    </source>
</reference>
<sequence>MEIKDIYLDLGFSNHSVFSKTFKKYYGIAPSVFRNSAPETFHKIVQVQSKKGQMVPVFSQYICKVDNLLNWTKMNLKTEVKELPEMNLAAVMSLGIANVESSYNVLIDWAKKKQLFPREHVKMISVYHDSFKVTPPEKVIIHACMLLDEKLEKAEGLIFPETIAAGKFIVGSGEVTLEDFEQCWVALFLWMNEHHYSMRKAFPFEMYHSNFKEHPEGKMIVDFCIPVE</sequence>
<evidence type="ECO:0000256" key="3">
    <source>
        <dbReference type="ARBA" id="ARBA00023163"/>
    </source>
</evidence>
<dbReference type="InterPro" id="IPR011256">
    <property type="entry name" value="Reg_factor_effector_dom_sf"/>
</dbReference>
<proteinExistence type="predicted"/>
<dbReference type="InterPro" id="IPR009057">
    <property type="entry name" value="Homeodomain-like_sf"/>
</dbReference>
<dbReference type="InterPro" id="IPR020449">
    <property type="entry name" value="Tscrpt_reg_AraC-type_HTH"/>
</dbReference>
<dbReference type="PRINTS" id="PR00032">
    <property type="entry name" value="HTHARAC"/>
</dbReference>
<evidence type="ECO:0000313" key="5">
    <source>
        <dbReference type="EMBL" id="MFN1218296.1"/>
    </source>
</evidence>
<dbReference type="Gene3D" id="3.20.80.10">
    <property type="entry name" value="Regulatory factor, effector binding domain"/>
    <property type="match status" value="1"/>
</dbReference>
<dbReference type="EMBL" id="JBJXVJ010000003">
    <property type="protein sequence ID" value="MFN1218296.1"/>
    <property type="molecule type" value="Genomic_DNA"/>
</dbReference>
<dbReference type="InterPro" id="IPR050908">
    <property type="entry name" value="SmbC-like"/>
</dbReference>
<protein>
    <submittedName>
        <fullName evidence="5">GyrI-like domain-containing protein</fullName>
    </submittedName>
</protein>
<keyword evidence="2" id="KW-0238">DNA-binding</keyword>
<dbReference type="SUPFAM" id="SSF46689">
    <property type="entry name" value="Homeodomain-like"/>
    <property type="match status" value="1"/>
</dbReference>
<dbReference type="RefSeq" id="WP_409357304.1">
    <property type="nucleotide sequence ID" value="NZ_JBJXVJ010000003.1"/>
</dbReference>
<dbReference type="SUPFAM" id="SSF55136">
    <property type="entry name" value="Probable bacterial effector-binding domain"/>
    <property type="match status" value="1"/>
</dbReference>
<comment type="caution">
    <text evidence="5">The sequence shown here is derived from an EMBL/GenBank/DDBJ whole genome shotgun (WGS) entry which is preliminary data.</text>
</comment>
<dbReference type="PROSITE" id="PS01124">
    <property type="entry name" value="HTH_ARAC_FAMILY_2"/>
    <property type="match status" value="1"/>
</dbReference>
<keyword evidence="3" id="KW-0804">Transcription</keyword>
<keyword evidence="6" id="KW-1185">Reference proteome</keyword>
<dbReference type="InterPro" id="IPR018060">
    <property type="entry name" value="HTH_AraC"/>
</dbReference>
<organism evidence="5 6">
    <name type="scientific">Chryseobacterium kwangjuense</name>
    <dbReference type="NCBI Taxonomy" id="267125"/>
    <lineage>
        <taxon>Bacteria</taxon>
        <taxon>Pseudomonadati</taxon>
        <taxon>Bacteroidota</taxon>
        <taxon>Flavobacteriia</taxon>
        <taxon>Flavobacteriales</taxon>
        <taxon>Weeksellaceae</taxon>
        <taxon>Chryseobacterium group</taxon>
        <taxon>Chryseobacterium</taxon>
    </lineage>
</organism>
<accession>A0ABW9K5E7</accession>
<evidence type="ECO:0000256" key="1">
    <source>
        <dbReference type="ARBA" id="ARBA00023015"/>
    </source>
</evidence>
<dbReference type="Pfam" id="PF06445">
    <property type="entry name" value="GyrI-like"/>
    <property type="match status" value="1"/>
</dbReference>
<dbReference type="InterPro" id="IPR029442">
    <property type="entry name" value="GyrI-like"/>
</dbReference>
<dbReference type="SMART" id="SM00871">
    <property type="entry name" value="AraC_E_bind"/>
    <property type="match status" value="1"/>
</dbReference>
<keyword evidence="1" id="KW-0805">Transcription regulation</keyword>
<dbReference type="PANTHER" id="PTHR40055:SF2">
    <property type="entry name" value="DNA GYRASE INHIBITOR"/>
    <property type="match status" value="1"/>
</dbReference>
<feature type="domain" description="HTH araC/xylS-type" evidence="4">
    <location>
        <begin position="1"/>
        <end position="36"/>
    </location>
</feature>
<gene>
    <name evidence="5" type="ORF">ACKW6Q_15100</name>
</gene>
<dbReference type="PANTHER" id="PTHR40055">
    <property type="entry name" value="TRANSCRIPTIONAL REGULATOR YGIV-RELATED"/>
    <property type="match status" value="1"/>
</dbReference>
<dbReference type="Gene3D" id="1.10.10.60">
    <property type="entry name" value="Homeodomain-like"/>
    <property type="match status" value="1"/>
</dbReference>
<dbReference type="Proteomes" id="UP001634154">
    <property type="component" value="Unassembled WGS sequence"/>
</dbReference>
<evidence type="ECO:0000259" key="4">
    <source>
        <dbReference type="PROSITE" id="PS01124"/>
    </source>
</evidence>